<dbReference type="AlphaFoldDB" id="A0AAV7MUK4"/>
<dbReference type="InterPro" id="IPR016035">
    <property type="entry name" value="Acyl_Trfase/lysoPLipase"/>
</dbReference>
<dbReference type="InterPro" id="IPR040723">
    <property type="entry name" value="cPLA2_C2"/>
</dbReference>
<comment type="catalytic activity">
    <reaction evidence="12">
        <text>a 1-acyl-sn-glycero-3-phosphocholine + H2O = sn-glycerol 3-phosphocholine + a fatty acid + H(+)</text>
        <dbReference type="Rhea" id="RHEA:15177"/>
        <dbReference type="ChEBI" id="CHEBI:15377"/>
        <dbReference type="ChEBI" id="CHEBI:15378"/>
        <dbReference type="ChEBI" id="CHEBI:16870"/>
        <dbReference type="ChEBI" id="CHEBI:28868"/>
        <dbReference type="ChEBI" id="CHEBI:58168"/>
        <dbReference type="EC" id="3.1.1.5"/>
    </reaction>
</comment>
<keyword evidence="7 14" id="KW-0378">Hydrolase</keyword>
<dbReference type="Pfam" id="PF01735">
    <property type="entry name" value="PLA2_B"/>
    <property type="match status" value="1"/>
</dbReference>
<feature type="domain" description="C2" evidence="16">
    <location>
        <begin position="2"/>
        <end position="120"/>
    </location>
</feature>
<keyword evidence="9 14" id="KW-0442">Lipid degradation</keyword>
<evidence type="ECO:0000256" key="6">
    <source>
        <dbReference type="ARBA" id="ARBA00022723"/>
    </source>
</evidence>
<dbReference type="PANTHER" id="PTHR10728">
    <property type="entry name" value="CYTOSOLIC PHOSPHOLIPASE A2"/>
    <property type="match status" value="1"/>
</dbReference>
<accession>A0AAV7MUK4</accession>
<evidence type="ECO:0000256" key="5">
    <source>
        <dbReference type="ARBA" id="ARBA00022490"/>
    </source>
</evidence>
<keyword evidence="8 15" id="KW-0106">Calcium</keyword>
<dbReference type="InterPro" id="IPR035892">
    <property type="entry name" value="C2_domain_sf"/>
</dbReference>
<dbReference type="EC" id="3.1.1.4" evidence="15"/>
<dbReference type="EMBL" id="JANPWB010000013">
    <property type="protein sequence ID" value="KAJ1103985.1"/>
    <property type="molecule type" value="Genomic_DNA"/>
</dbReference>
<dbReference type="PROSITE" id="PS50004">
    <property type="entry name" value="C2"/>
    <property type="match status" value="1"/>
</dbReference>
<evidence type="ECO:0000256" key="11">
    <source>
        <dbReference type="ARBA" id="ARBA00023136"/>
    </source>
</evidence>
<dbReference type="InterPro" id="IPR002642">
    <property type="entry name" value="LysoPLipase_cat_dom"/>
</dbReference>
<comment type="function">
    <text evidence="13">Selectively hydrolyzes arachidonyl phospholipids in the sn-2 position releasing arachidonic acid. Together with its lysophospholipid activity, it is implicated in the initiation of the inflammatory response.</text>
</comment>
<dbReference type="GO" id="GO:0005544">
    <property type="term" value="F:calcium-dependent phospholipid binding"/>
    <property type="evidence" value="ECO:0007669"/>
    <property type="project" value="TreeGrafter"/>
</dbReference>
<dbReference type="PANTHER" id="PTHR10728:SF32">
    <property type="entry name" value="CYTOSOLIC PHOSPHOLIPASE A2 BETA"/>
    <property type="match status" value="1"/>
</dbReference>
<dbReference type="SUPFAM" id="SSF49562">
    <property type="entry name" value="C2 domain (Calcium/lipid-binding domain, CaLB)"/>
    <property type="match status" value="1"/>
</dbReference>
<evidence type="ECO:0000256" key="9">
    <source>
        <dbReference type="ARBA" id="ARBA00022963"/>
    </source>
</evidence>
<reference evidence="18" key="1">
    <citation type="journal article" date="2022" name="bioRxiv">
        <title>Sequencing and chromosome-scale assembly of the giantPleurodeles waltlgenome.</title>
        <authorList>
            <person name="Brown T."/>
            <person name="Elewa A."/>
            <person name="Iarovenko S."/>
            <person name="Subramanian E."/>
            <person name="Araus A.J."/>
            <person name="Petzold A."/>
            <person name="Susuki M."/>
            <person name="Suzuki K.-i.T."/>
            <person name="Hayashi T."/>
            <person name="Toyoda A."/>
            <person name="Oliveira C."/>
            <person name="Osipova E."/>
            <person name="Leigh N.D."/>
            <person name="Simon A."/>
            <person name="Yun M.H."/>
        </authorList>
    </citation>
    <scope>NUCLEOTIDE SEQUENCE</scope>
    <source>
        <strain evidence="18">20211129_DDA</strain>
        <tissue evidence="18">Liver</tissue>
    </source>
</reference>
<evidence type="ECO:0000256" key="13">
    <source>
        <dbReference type="ARBA" id="ARBA00056109"/>
    </source>
</evidence>
<keyword evidence="19" id="KW-1185">Reference proteome</keyword>
<evidence type="ECO:0000259" key="17">
    <source>
        <dbReference type="PROSITE" id="PS51210"/>
    </source>
</evidence>
<comment type="catalytic activity">
    <reaction evidence="1 15">
        <text>a 1,2-diacyl-sn-glycero-3-phosphocholine + H2O = a 1-acyl-sn-glycero-3-phosphocholine + a fatty acid + H(+)</text>
        <dbReference type="Rhea" id="RHEA:15801"/>
        <dbReference type="ChEBI" id="CHEBI:15377"/>
        <dbReference type="ChEBI" id="CHEBI:15378"/>
        <dbReference type="ChEBI" id="CHEBI:28868"/>
        <dbReference type="ChEBI" id="CHEBI:57643"/>
        <dbReference type="ChEBI" id="CHEBI:58168"/>
        <dbReference type="EC" id="3.1.1.4"/>
    </reaction>
</comment>
<dbReference type="GO" id="GO:0046475">
    <property type="term" value="P:glycerophospholipid catabolic process"/>
    <property type="evidence" value="ECO:0007669"/>
    <property type="project" value="TreeGrafter"/>
</dbReference>
<comment type="caution">
    <text evidence="18">The sequence shown here is derived from an EMBL/GenBank/DDBJ whole genome shotgun (WGS) entry which is preliminary data.</text>
</comment>
<dbReference type="FunFam" id="3.40.1090.10:FF:000002">
    <property type="entry name" value="Phospholipase A2"/>
    <property type="match status" value="1"/>
</dbReference>
<evidence type="ECO:0000256" key="15">
    <source>
        <dbReference type="RuleBase" id="RU362102"/>
    </source>
</evidence>
<evidence type="ECO:0000256" key="12">
    <source>
        <dbReference type="ARBA" id="ARBA00049531"/>
    </source>
</evidence>
<organism evidence="18 19">
    <name type="scientific">Pleurodeles waltl</name>
    <name type="common">Iberian ribbed newt</name>
    <dbReference type="NCBI Taxonomy" id="8319"/>
    <lineage>
        <taxon>Eukaryota</taxon>
        <taxon>Metazoa</taxon>
        <taxon>Chordata</taxon>
        <taxon>Craniata</taxon>
        <taxon>Vertebrata</taxon>
        <taxon>Euteleostomi</taxon>
        <taxon>Amphibia</taxon>
        <taxon>Batrachia</taxon>
        <taxon>Caudata</taxon>
        <taxon>Salamandroidea</taxon>
        <taxon>Salamandridae</taxon>
        <taxon>Pleurodelinae</taxon>
        <taxon>Pleurodeles</taxon>
    </lineage>
</organism>
<comment type="domain">
    <text evidence="15">The N-terminal C2 domain associates with lipid membranes upon calcium binding.</text>
</comment>
<dbReference type="Pfam" id="PF18695">
    <property type="entry name" value="cPLA2_C2"/>
    <property type="match status" value="1"/>
</dbReference>
<comment type="subcellular location">
    <subcellularLocation>
        <location evidence="4">Cytoplasm</location>
        <location evidence="4">Cytosol</location>
    </subcellularLocation>
    <subcellularLocation>
        <location evidence="3">Membrane</location>
        <topology evidence="3">Peripheral membrane protein</topology>
    </subcellularLocation>
</comment>
<dbReference type="Proteomes" id="UP001066276">
    <property type="component" value="Chromosome 9"/>
</dbReference>
<keyword evidence="10 14" id="KW-0443">Lipid metabolism</keyword>
<evidence type="ECO:0000256" key="10">
    <source>
        <dbReference type="ARBA" id="ARBA00023098"/>
    </source>
</evidence>
<dbReference type="GO" id="GO:0047498">
    <property type="term" value="F:calcium-dependent phospholipase A2 activity"/>
    <property type="evidence" value="ECO:0007669"/>
    <property type="project" value="TreeGrafter"/>
</dbReference>
<keyword evidence="6 15" id="KW-0479">Metal-binding</keyword>
<dbReference type="Gene3D" id="3.40.1090.10">
    <property type="entry name" value="Cytosolic phospholipase A2 catalytic domain"/>
    <property type="match status" value="1"/>
</dbReference>
<dbReference type="SMART" id="SM00022">
    <property type="entry name" value="PLAc"/>
    <property type="match status" value="1"/>
</dbReference>
<dbReference type="InterPro" id="IPR000008">
    <property type="entry name" value="C2_dom"/>
</dbReference>
<comment type="cofactor">
    <cofactor evidence="2">
        <name>Ca(2+)</name>
        <dbReference type="ChEBI" id="CHEBI:29108"/>
    </cofactor>
</comment>
<dbReference type="GO" id="GO:0005509">
    <property type="term" value="F:calcium ion binding"/>
    <property type="evidence" value="ECO:0007669"/>
    <property type="project" value="TreeGrafter"/>
</dbReference>
<dbReference type="PROSITE" id="PS51210">
    <property type="entry name" value="PLA2C"/>
    <property type="match status" value="1"/>
</dbReference>
<evidence type="ECO:0000256" key="14">
    <source>
        <dbReference type="PROSITE-ProRule" id="PRU00555"/>
    </source>
</evidence>
<dbReference type="GO" id="GO:0005829">
    <property type="term" value="C:cytosol"/>
    <property type="evidence" value="ECO:0007669"/>
    <property type="project" value="UniProtKB-SubCell"/>
</dbReference>
<feature type="domain" description="PLA2c" evidence="17">
    <location>
        <begin position="278"/>
        <end position="817"/>
    </location>
</feature>
<proteinExistence type="predicted"/>
<evidence type="ECO:0000259" key="16">
    <source>
        <dbReference type="PROSITE" id="PS50004"/>
    </source>
</evidence>
<gene>
    <name evidence="18" type="ORF">NDU88_001401</name>
</gene>
<dbReference type="FunFam" id="2.60.40.150:FF:000030">
    <property type="entry name" value="Phospholipase A2"/>
    <property type="match status" value="1"/>
</dbReference>
<name>A0AAV7MUK4_PLEWA</name>
<dbReference type="SMART" id="SM00239">
    <property type="entry name" value="C2"/>
    <property type="match status" value="1"/>
</dbReference>
<keyword evidence="5 15" id="KW-0963">Cytoplasm</keyword>
<evidence type="ECO:0000256" key="7">
    <source>
        <dbReference type="ARBA" id="ARBA00022801"/>
    </source>
</evidence>
<sequence>MATGGSSADLYTEEAFPRQLSVRVVEARNITSGDLITGADCFVCLSMPSATDRKFITKTVSNSTGPFWGESFQFTIYSHIKNILHMSLMDEDLITKDDHLYTVYFDVGKLPFEESITKSFSLNPEGKEELELEFRMTETTDPPEKITTNGVLVCRELSCLEIKIDKEKSAKIFRDNEELVLNVTGSYKPKAKTVLHSTSRPVDTFLFHTVKNWDPELTATVDGIPIPDVSLFGSKENATTLESTLILPLKTLTVGNKVNVALPASMNKNVEFEVTVKDCPENLDMRLGFDLCQEESDFMQKRKRVVANALREALGLTCDLQEHEVPVIAVSTTGGGARAMTGLYGTLSGLQKLNLLDTVSYITGASGSTWTMSKLYQDVNWSKKDLAVPIDDARKHMTKSKTSAFSWDRLKYYYNEMDERSKMGHPSSFTDLWGLIIENMFYDGENHTTLSDQQKALNQGQNPLPLYLAMNVKDVEKSTVEFKEWCEFSPYEVGLIKYGAFIRPEHFDSEFFMGRLMKKLKESRICFLQGIWSNVFSINLLDAWFNAMSCENFWEEWFKEPLTVIDDEDQLLKHKHGNLSTQVLSSSGVLAETLKGILTNRPLAGEHHNFLNGFQIHETYHNNKAFSAWKDTELDVFPDLLTPSADRLCLVDSAYYINASFPPLLRDERKVDIILSFDYGLGDKFKSVELTCDYCTKQGLKFPTIAVPEKDKTDPKECYVFHCVDAPDTPIVVHFPLVNDTFKKCKCPGVERTPAEMEDGDVHLSGRRSPYNILNMTYDERSFNQLLKLTEYNVMNNRDVIVQAIRTVMERKTSCKT</sequence>
<keyword evidence="11" id="KW-0472">Membrane</keyword>
<dbReference type="GO" id="GO:0004622">
    <property type="term" value="F:phosphatidylcholine lysophospholipase activity"/>
    <property type="evidence" value="ECO:0007669"/>
    <property type="project" value="UniProtKB-EC"/>
</dbReference>
<dbReference type="Pfam" id="PF00168">
    <property type="entry name" value="C2"/>
    <property type="match status" value="1"/>
</dbReference>
<evidence type="ECO:0000313" key="18">
    <source>
        <dbReference type="EMBL" id="KAJ1103985.1"/>
    </source>
</evidence>
<evidence type="ECO:0000256" key="2">
    <source>
        <dbReference type="ARBA" id="ARBA00001913"/>
    </source>
</evidence>
<evidence type="ECO:0000313" key="19">
    <source>
        <dbReference type="Proteomes" id="UP001066276"/>
    </source>
</evidence>
<dbReference type="SUPFAM" id="SSF52151">
    <property type="entry name" value="FabD/lysophospholipase-like"/>
    <property type="match status" value="1"/>
</dbReference>
<dbReference type="GO" id="GO:0016020">
    <property type="term" value="C:membrane"/>
    <property type="evidence" value="ECO:0007669"/>
    <property type="project" value="UniProtKB-SubCell"/>
</dbReference>
<dbReference type="Gene3D" id="2.60.40.150">
    <property type="entry name" value="C2 domain"/>
    <property type="match status" value="1"/>
</dbReference>
<evidence type="ECO:0000256" key="4">
    <source>
        <dbReference type="ARBA" id="ARBA00004514"/>
    </source>
</evidence>
<evidence type="ECO:0000256" key="8">
    <source>
        <dbReference type="ARBA" id="ARBA00022837"/>
    </source>
</evidence>
<evidence type="ECO:0000256" key="3">
    <source>
        <dbReference type="ARBA" id="ARBA00004170"/>
    </source>
</evidence>
<evidence type="ECO:0000256" key="1">
    <source>
        <dbReference type="ARBA" id="ARBA00001604"/>
    </source>
</evidence>
<protein>
    <recommendedName>
        <fullName evidence="15">Phospholipase A2</fullName>
        <ecNumber evidence="15">3.1.1.4</ecNumber>
    </recommendedName>
</protein>